<dbReference type="SFLD" id="SFLDS00005">
    <property type="entry name" value="Isoprenoid_Synthase_Type_I"/>
    <property type="match status" value="1"/>
</dbReference>
<dbReference type="PANTHER" id="PTHR12001">
    <property type="entry name" value="GERANYLGERANYL PYROPHOSPHATE SYNTHASE"/>
    <property type="match status" value="1"/>
</dbReference>
<reference evidence="6 7" key="1">
    <citation type="submission" date="2016-10" db="EMBL/GenBank/DDBJ databases">
        <authorList>
            <person name="de Groot N.N."/>
        </authorList>
    </citation>
    <scope>NUCLEOTIDE SEQUENCE [LARGE SCALE GENOMIC DNA]</scope>
    <source>
        <strain evidence="6 7">DSM 25947</strain>
    </source>
</reference>
<dbReference type="EMBL" id="FOHT01000008">
    <property type="protein sequence ID" value="SET24194.1"/>
    <property type="molecule type" value="Genomic_DNA"/>
</dbReference>
<dbReference type="Pfam" id="PF00348">
    <property type="entry name" value="polyprenyl_synt"/>
    <property type="match status" value="1"/>
</dbReference>
<dbReference type="GO" id="GO:0046872">
    <property type="term" value="F:metal ion binding"/>
    <property type="evidence" value="ECO:0007669"/>
    <property type="project" value="UniProtKB-KW"/>
</dbReference>
<dbReference type="GO" id="GO:0008299">
    <property type="term" value="P:isoprenoid biosynthetic process"/>
    <property type="evidence" value="ECO:0007669"/>
    <property type="project" value="InterPro"/>
</dbReference>
<sequence>MALAPTVNMKETNGILKVPEESFVRNKMRKAAAAMVESIGLRPPVNIWKLEELAADLVRGQEISAEFIPFAMVLLGNESWRKTVKATPMNRRLLLLPQCLNNKEKCEGLFDELGLNCAGCKACPIDDLLIEAELKGYANLVAEGTTVAVGLVEEGSIDAVIGVSCMPVLQRSFEPVSNAAVPVIGIPLLFDGCENTRADIKWILDEMRSYEPNEEYQPISVSLLKNRIEAFFTKEKIKKYIPGRDKTEQIAQEYLLIDGQRIRPLLAALSYLAYSNSENDEFLQPLTLIIECFHKASLIHDDIEDNANERYNTLTAHAKHGVPQAINAGDFLIGKGYELLSELDTSTETIKNCLRFIARSHLQLTRGQGVDILFNDGKIQLLPDEMIGVFKNKTGEAIKVALLVGAIVGKATKQEQEILEQFADFMGIAYQIRDDLNEYTEPHNAEKTGDYPFLLALLNKHFADQEKDTPANLFGQVVEFRKLIDKFGLQEVAKGYLQKYVDNCYSELDKLENSKLRLSLYGVMGKIFKSETTNE</sequence>
<evidence type="ECO:0000256" key="3">
    <source>
        <dbReference type="ARBA" id="ARBA00022679"/>
    </source>
</evidence>
<dbReference type="Gene3D" id="1.10.600.10">
    <property type="entry name" value="Farnesyl Diphosphate Synthase"/>
    <property type="match status" value="1"/>
</dbReference>
<evidence type="ECO:0000256" key="4">
    <source>
        <dbReference type="ARBA" id="ARBA00022723"/>
    </source>
</evidence>
<proteinExistence type="inferred from homology"/>
<evidence type="ECO:0000256" key="1">
    <source>
        <dbReference type="ARBA" id="ARBA00001946"/>
    </source>
</evidence>
<keyword evidence="5" id="KW-0460">Magnesium</keyword>
<name>A0A1I0CX86_9BACT</name>
<gene>
    <name evidence="6" type="ORF">SAMN05444285_108103</name>
</gene>
<organism evidence="6 7">
    <name type="scientific">Draconibacterium orientale</name>
    <dbReference type="NCBI Taxonomy" id="1168034"/>
    <lineage>
        <taxon>Bacteria</taxon>
        <taxon>Pseudomonadati</taxon>
        <taxon>Bacteroidota</taxon>
        <taxon>Bacteroidia</taxon>
        <taxon>Marinilabiliales</taxon>
        <taxon>Prolixibacteraceae</taxon>
        <taxon>Draconibacterium</taxon>
    </lineage>
</organism>
<dbReference type="GO" id="GO:0004659">
    <property type="term" value="F:prenyltransferase activity"/>
    <property type="evidence" value="ECO:0007669"/>
    <property type="project" value="InterPro"/>
</dbReference>
<comment type="similarity">
    <text evidence="2">Belongs to the FPP/GGPP synthase family.</text>
</comment>
<comment type="cofactor">
    <cofactor evidence="1">
        <name>Mg(2+)</name>
        <dbReference type="ChEBI" id="CHEBI:18420"/>
    </cofactor>
</comment>
<keyword evidence="3" id="KW-0808">Transferase</keyword>
<evidence type="ECO:0000256" key="2">
    <source>
        <dbReference type="ARBA" id="ARBA00006706"/>
    </source>
</evidence>
<dbReference type="SUPFAM" id="SSF48576">
    <property type="entry name" value="Terpenoid synthases"/>
    <property type="match status" value="1"/>
</dbReference>
<protein>
    <submittedName>
        <fullName evidence="6">Geranylgeranyl pyrophosphate synthase</fullName>
    </submittedName>
</protein>
<accession>A0A1I0CX86</accession>
<dbReference type="Proteomes" id="UP000181981">
    <property type="component" value="Unassembled WGS sequence"/>
</dbReference>
<evidence type="ECO:0000313" key="7">
    <source>
        <dbReference type="Proteomes" id="UP000181981"/>
    </source>
</evidence>
<dbReference type="PANTHER" id="PTHR12001:SF69">
    <property type="entry name" value="ALL TRANS-POLYPRENYL-DIPHOSPHATE SYNTHASE PDSS1"/>
    <property type="match status" value="1"/>
</dbReference>
<dbReference type="InterPro" id="IPR008949">
    <property type="entry name" value="Isoprenoid_synthase_dom_sf"/>
</dbReference>
<evidence type="ECO:0000313" key="6">
    <source>
        <dbReference type="EMBL" id="SET24194.1"/>
    </source>
</evidence>
<keyword evidence="4" id="KW-0479">Metal-binding</keyword>
<dbReference type="InterPro" id="IPR000092">
    <property type="entry name" value="Polyprenyl_synt"/>
</dbReference>
<evidence type="ECO:0000256" key="5">
    <source>
        <dbReference type="ARBA" id="ARBA00022842"/>
    </source>
</evidence>
<dbReference type="InterPro" id="IPR002829">
    <property type="entry name" value="DUF116"/>
</dbReference>
<dbReference type="AlphaFoldDB" id="A0A1I0CX86"/>
<dbReference type="Pfam" id="PF01976">
    <property type="entry name" value="DUF116"/>
    <property type="match status" value="1"/>
</dbReference>